<keyword evidence="1" id="KW-0732">Signal</keyword>
<feature type="signal peptide" evidence="1">
    <location>
        <begin position="1"/>
        <end position="22"/>
    </location>
</feature>
<reference evidence="3 4" key="1">
    <citation type="submission" date="2019-06" db="EMBL/GenBank/DDBJ databases">
        <title>A complete genome sequence for Luteibacter pinisoli MAH-14.</title>
        <authorList>
            <person name="Baltrus D.A."/>
        </authorList>
    </citation>
    <scope>NUCLEOTIDE SEQUENCE [LARGE SCALE GENOMIC DNA]</scope>
    <source>
        <strain evidence="3 4">MAH-14</strain>
    </source>
</reference>
<dbReference type="AlphaFoldDB" id="A0A4Y5Z2A5"/>
<dbReference type="InterPro" id="IPR036938">
    <property type="entry name" value="PAP2/HPO_sf"/>
</dbReference>
<dbReference type="OrthoDB" id="9088421at2"/>
<keyword evidence="4" id="KW-1185">Reference proteome</keyword>
<feature type="domain" description="Phosphatidic acid phosphatase type 2/haloperoxidase" evidence="2">
    <location>
        <begin position="79"/>
        <end position="186"/>
    </location>
</feature>
<dbReference type="Gene3D" id="1.20.144.10">
    <property type="entry name" value="Phosphatidic acid phosphatase type 2/haloperoxidase"/>
    <property type="match status" value="1"/>
</dbReference>
<dbReference type="EMBL" id="CP041046">
    <property type="protein sequence ID" value="QDE39442.1"/>
    <property type="molecule type" value="Genomic_DNA"/>
</dbReference>
<organism evidence="3 4">
    <name type="scientific">Luteibacter pinisoli</name>
    <dbReference type="NCBI Taxonomy" id="2589080"/>
    <lineage>
        <taxon>Bacteria</taxon>
        <taxon>Pseudomonadati</taxon>
        <taxon>Pseudomonadota</taxon>
        <taxon>Gammaproteobacteria</taxon>
        <taxon>Lysobacterales</taxon>
        <taxon>Rhodanobacteraceae</taxon>
        <taxon>Luteibacter</taxon>
    </lineage>
</organism>
<dbReference type="KEGG" id="lpy:FIV34_09620"/>
<evidence type="ECO:0000313" key="3">
    <source>
        <dbReference type="EMBL" id="QDE39442.1"/>
    </source>
</evidence>
<dbReference type="Pfam" id="PF01569">
    <property type="entry name" value="PAP2"/>
    <property type="match status" value="1"/>
</dbReference>
<sequence length="210" mass="22883">MRRASVFLALGLAVCCPLTAHAGGGPFGIDHRLSYDNSGIWKRSNQKILLYGTLATVGLSALAEGDSTEYGETSWRAVDSIIFTSLASTAMKYTFRRERPSRTDDPNQWFKGGSQNHSFPSGEVATISAAVTPFIVHYGEDHPWVYALAVLPAYDAVARMKVRGHWQSDVLVGAALGTGIGLWTSRRSASPIILSWLPGGFRIGFVHHFQ</sequence>
<dbReference type="RefSeq" id="WP_139982021.1">
    <property type="nucleotide sequence ID" value="NZ_CP041046.1"/>
</dbReference>
<dbReference type="SUPFAM" id="SSF48317">
    <property type="entry name" value="Acid phosphatase/Vanadium-dependent haloperoxidase"/>
    <property type="match status" value="1"/>
</dbReference>
<dbReference type="InterPro" id="IPR000326">
    <property type="entry name" value="PAP2/HPO"/>
</dbReference>
<evidence type="ECO:0000256" key="1">
    <source>
        <dbReference type="SAM" id="SignalP"/>
    </source>
</evidence>
<protein>
    <submittedName>
        <fullName evidence="3">Phosphatase PAP2 family protein</fullName>
    </submittedName>
</protein>
<name>A0A4Y5Z2A5_9GAMM</name>
<dbReference type="Proteomes" id="UP000316093">
    <property type="component" value="Chromosome"/>
</dbReference>
<gene>
    <name evidence="3" type="ORF">FIV34_09620</name>
</gene>
<proteinExistence type="predicted"/>
<evidence type="ECO:0000259" key="2">
    <source>
        <dbReference type="Pfam" id="PF01569"/>
    </source>
</evidence>
<accession>A0A4Y5Z2A5</accession>
<feature type="chain" id="PRO_5021366842" evidence="1">
    <location>
        <begin position="23"/>
        <end position="210"/>
    </location>
</feature>
<evidence type="ECO:0000313" key="4">
    <source>
        <dbReference type="Proteomes" id="UP000316093"/>
    </source>
</evidence>